<dbReference type="AlphaFoldDB" id="A0ABD2QCS1"/>
<gene>
    <name evidence="1" type="ORF">Ciccas_004002</name>
</gene>
<protein>
    <recommendedName>
        <fullName evidence="3">DNRLRE domain-containing protein</fullName>
    </recommendedName>
</protein>
<comment type="caution">
    <text evidence="1">The sequence shown here is derived from an EMBL/GenBank/DDBJ whole genome shotgun (WGS) entry which is preliminary data.</text>
</comment>
<evidence type="ECO:0008006" key="3">
    <source>
        <dbReference type="Google" id="ProtNLM"/>
    </source>
</evidence>
<dbReference type="EMBL" id="JBJKFK010000398">
    <property type="protein sequence ID" value="KAL3317340.1"/>
    <property type="molecule type" value="Genomic_DNA"/>
</dbReference>
<sequence length="239" mass="26139">MASLPGTYFLLAQVKTGDGTLFRTLQFPINIKSAPIELRYTSPISKNSIFNAFEYLPGQSINFRASVYDVLSGSIAENLDVMPVNWNVMATICDAKYGANATLNSVNAWIRNSGSSIGSTQINLDAIKKPGFYQICLSSKAFSVENLANDLSSSYGLNPPSVSTLDILVRPENYTSPGSGQTSKIMLKFPGDFNSITASLFAQDLMRLANKKKITKIACILNWYLCRNQLPALAKQKVL</sequence>
<evidence type="ECO:0000313" key="1">
    <source>
        <dbReference type="EMBL" id="KAL3317340.1"/>
    </source>
</evidence>
<keyword evidence="2" id="KW-1185">Reference proteome</keyword>
<proteinExistence type="predicted"/>
<organism evidence="1 2">
    <name type="scientific">Cichlidogyrus casuarinus</name>
    <dbReference type="NCBI Taxonomy" id="1844966"/>
    <lineage>
        <taxon>Eukaryota</taxon>
        <taxon>Metazoa</taxon>
        <taxon>Spiralia</taxon>
        <taxon>Lophotrochozoa</taxon>
        <taxon>Platyhelminthes</taxon>
        <taxon>Monogenea</taxon>
        <taxon>Monopisthocotylea</taxon>
        <taxon>Dactylogyridea</taxon>
        <taxon>Ancyrocephalidae</taxon>
        <taxon>Cichlidogyrus</taxon>
    </lineage>
</organism>
<name>A0ABD2QCS1_9PLAT</name>
<accession>A0ABD2QCS1</accession>
<evidence type="ECO:0000313" key="2">
    <source>
        <dbReference type="Proteomes" id="UP001626550"/>
    </source>
</evidence>
<reference evidence="1 2" key="1">
    <citation type="submission" date="2024-11" db="EMBL/GenBank/DDBJ databases">
        <title>Adaptive evolution of stress response genes in parasites aligns with host niche diversity.</title>
        <authorList>
            <person name="Hahn C."/>
            <person name="Resl P."/>
        </authorList>
    </citation>
    <scope>NUCLEOTIDE SEQUENCE [LARGE SCALE GENOMIC DNA]</scope>
    <source>
        <strain evidence="1">EGGRZ-B1_66</strain>
        <tissue evidence="1">Body</tissue>
    </source>
</reference>
<dbReference type="Proteomes" id="UP001626550">
    <property type="component" value="Unassembled WGS sequence"/>
</dbReference>